<evidence type="ECO:0000313" key="1">
    <source>
        <dbReference type="EMBL" id="BAD46369.1"/>
    </source>
</evidence>
<dbReference type="AlphaFoldDB" id="Q651Z8"/>
<protein>
    <submittedName>
        <fullName evidence="1">Uncharacterized protein</fullName>
    </submittedName>
</protein>
<sequence length="146" mass="16277">MINNKNDNEIVGRGGVTVELSSSAADCSQSVVSKSLSDGRRTRHNKLNQRHVRTVNNQVLTLHKHINVAKQALCMNENAVALDQPCAKCNRKVFVDVTIESFTLKIREGVRSSQVKIRLVMYSVSDNVEVVASLTMKRSSVRRNNL</sequence>
<proteinExistence type="predicted"/>
<dbReference type="Proteomes" id="UP000000763">
    <property type="component" value="Chromosome 9"/>
</dbReference>
<reference evidence="2" key="1">
    <citation type="journal article" date="2005" name="Nature">
        <title>The map-based sequence of the rice genome.</title>
        <authorList>
            <consortium name="International rice genome sequencing project (IRGSP)"/>
            <person name="Matsumoto T."/>
            <person name="Wu J."/>
            <person name="Kanamori H."/>
            <person name="Katayose Y."/>
            <person name="Fujisawa M."/>
            <person name="Namiki N."/>
            <person name="Mizuno H."/>
            <person name="Yamamoto K."/>
            <person name="Antonio B.A."/>
            <person name="Baba T."/>
            <person name="Sakata K."/>
            <person name="Nagamura Y."/>
            <person name="Aoki H."/>
            <person name="Arikawa K."/>
            <person name="Arita K."/>
            <person name="Bito T."/>
            <person name="Chiden Y."/>
            <person name="Fujitsuka N."/>
            <person name="Fukunaka R."/>
            <person name="Hamada M."/>
            <person name="Harada C."/>
            <person name="Hayashi A."/>
            <person name="Hijishita S."/>
            <person name="Honda M."/>
            <person name="Hosokawa S."/>
            <person name="Ichikawa Y."/>
            <person name="Idonuma A."/>
            <person name="Iijima M."/>
            <person name="Ikeda M."/>
            <person name="Ikeno M."/>
            <person name="Ito K."/>
            <person name="Ito S."/>
            <person name="Ito T."/>
            <person name="Ito Y."/>
            <person name="Ito Y."/>
            <person name="Iwabuchi A."/>
            <person name="Kamiya K."/>
            <person name="Karasawa W."/>
            <person name="Kurita K."/>
            <person name="Katagiri S."/>
            <person name="Kikuta A."/>
            <person name="Kobayashi H."/>
            <person name="Kobayashi N."/>
            <person name="Machita K."/>
            <person name="Maehara T."/>
            <person name="Masukawa M."/>
            <person name="Mizubayashi T."/>
            <person name="Mukai Y."/>
            <person name="Nagasaki H."/>
            <person name="Nagata Y."/>
            <person name="Naito S."/>
            <person name="Nakashima M."/>
            <person name="Nakama Y."/>
            <person name="Nakamichi Y."/>
            <person name="Nakamura M."/>
            <person name="Meguro A."/>
            <person name="Negishi M."/>
            <person name="Ohta I."/>
            <person name="Ohta T."/>
            <person name="Okamoto M."/>
            <person name="Ono N."/>
            <person name="Saji S."/>
            <person name="Sakaguchi M."/>
            <person name="Sakai K."/>
            <person name="Shibata M."/>
            <person name="Shimokawa T."/>
            <person name="Song J."/>
            <person name="Takazaki Y."/>
            <person name="Terasawa K."/>
            <person name="Tsugane M."/>
            <person name="Tsuji K."/>
            <person name="Ueda S."/>
            <person name="Waki K."/>
            <person name="Yamagata H."/>
            <person name="Yamamoto M."/>
            <person name="Yamamoto S."/>
            <person name="Yamane H."/>
            <person name="Yoshiki S."/>
            <person name="Yoshihara R."/>
            <person name="Yukawa K."/>
            <person name="Zhong H."/>
            <person name="Yano M."/>
            <person name="Yuan Q."/>
            <person name="Ouyang S."/>
            <person name="Liu J."/>
            <person name="Jones K.M."/>
            <person name="Gansberger K."/>
            <person name="Moffat K."/>
            <person name="Hill J."/>
            <person name="Bera J."/>
            <person name="Fadrosh D."/>
            <person name="Jin S."/>
            <person name="Johri S."/>
            <person name="Kim M."/>
            <person name="Overton L."/>
            <person name="Reardon M."/>
            <person name="Tsitrin T."/>
            <person name="Vuong H."/>
            <person name="Weaver B."/>
            <person name="Ciecko A."/>
            <person name="Tallon L."/>
            <person name="Jackson J."/>
            <person name="Pai G."/>
            <person name="Aken S.V."/>
            <person name="Utterback T."/>
            <person name="Reidmuller S."/>
            <person name="Feldblyum T."/>
            <person name="Hsiao J."/>
            <person name="Zismann V."/>
            <person name="Iobst S."/>
            <person name="de Vazeille A.R."/>
            <person name="Buell C.R."/>
            <person name="Ying K."/>
            <person name="Li Y."/>
            <person name="Lu T."/>
            <person name="Huang Y."/>
            <person name="Zhao Q."/>
            <person name="Feng Q."/>
            <person name="Zhang L."/>
            <person name="Zhu J."/>
            <person name="Weng Q."/>
            <person name="Mu J."/>
            <person name="Lu Y."/>
            <person name="Fan D."/>
            <person name="Liu Y."/>
            <person name="Guan J."/>
            <person name="Zhang Y."/>
            <person name="Yu S."/>
            <person name="Liu X."/>
            <person name="Zhang Y."/>
            <person name="Hong G."/>
            <person name="Han B."/>
            <person name="Choisne N."/>
            <person name="Demange N."/>
            <person name="Orjeda G."/>
            <person name="Samain S."/>
            <person name="Cattolico L."/>
            <person name="Pelletier E."/>
            <person name="Couloux A."/>
            <person name="Segurens B."/>
            <person name="Wincker P."/>
            <person name="D'Hont A."/>
            <person name="Scarpelli C."/>
            <person name="Weissenbach J."/>
            <person name="Salanoubat M."/>
            <person name="Quetier F."/>
            <person name="Yu Y."/>
            <person name="Kim H.R."/>
            <person name="Rambo T."/>
            <person name="Currie J."/>
            <person name="Collura K."/>
            <person name="Luo M."/>
            <person name="Yang T."/>
            <person name="Ammiraju J.S.S."/>
            <person name="Engler F."/>
            <person name="Soderlund C."/>
            <person name="Wing R.A."/>
            <person name="Palmer L.E."/>
            <person name="de la Bastide M."/>
            <person name="Spiegel L."/>
            <person name="Nascimento L."/>
            <person name="Zutavern T."/>
            <person name="O'Shaughnessy A."/>
            <person name="Dike S."/>
            <person name="Dedhia N."/>
            <person name="Preston R."/>
            <person name="Balija V."/>
            <person name="McCombie W.R."/>
            <person name="Chow T."/>
            <person name="Chen H."/>
            <person name="Chung M."/>
            <person name="Chen C."/>
            <person name="Shaw J."/>
            <person name="Wu H."/>
            <person name="Hsiao K."/>
            <person name="Chao Y."/>
            <person name="Chu M."/>
            <person name="Cheng C."/>
            <person name="Hour A."/>
            <person name="Lee P."/>
            <person name="Lin S."/>
            <person name="Lin Y."/>
            <person name="Liou J."/>
            <person name="Liu S."/>
            <person name="Hsing Y."/>
            <person name="Raghuvanshi S."/>
            <person name="Mohanty A."/>
            <person name="Bharti A.K."/>
            <person name="Gaur A."/>
            <person name="Gupta V."/>
            <person name="Kumar D."/>
            <person name="Ravi V."/>
            <person name="Vij S."/>
            <person name="Kapur A."/>
            <person name="Khurana P."/>
            <person name="Khurana P."/>
            <person name="Khurana J.P."/>
            <person name="Tyagi A.K."/>
            <person name="Gaikwad K."/>
            <person name="Singh A."/>
            <person name="Dalal V."/>
            <person name="Srivastava S."/>
            <person name="Dixit A."/>
            <person name="Pal A.K."/>
            <person name="Ghazi I.A."/>
            <person name="Yadav M."/>
            <person name="Pandit A."/>
            <person name="Bhargava A."/>
            <person name="Sureshbabu K."/>
            <person name="Batra K."/>
            <person name="Sharma T.R."/>
            <person name="Mohapatra T."/>
            <person name="Singh N.K."/>
            <person name="Messing J."/>
            <person name="Nelson A.B."/>
            <person name="Fuks G."/>
            <person name="Kavchok S."/>
            <person name="Keizer G."/>
            <person name="Linton E."/>
            <person name="Llaca V."/>
            <person name="Song R."/>
            <person name="Tanyolac B."/>
            <person name="Young S."/>
            <person name="Ho-Il K."/>
            <person name="Hahn J.H."/>
            <person name="Sangsakoo G."/>
            <person name="Vanavichit A."/>
            <person name="de Mattos Luiz.A.T."/>
            <person name="Zimmer P.D."/>
            <person name="Malone G."/>
            <person name="Dellagostin O."/>
            <person name="de Oliveira A.C."/>
            <person name="Bevan M."/>
            <person name="Bancroft I."/>
            <person name="Minx P."/>
            <person name="Cordum H."/>
            <person name="Wilson R."/>
            <person name="Cheng Z."/>
            <person name="Jin W."/>
            <person name="Jiang J."/>
            <person name="Leong S.A."/>
            <person name="Iwama H."/>
            <person name="Gojobori T."/>
            <person name="Itoh T."/>
            <person name="Niimura Y."/>
            <person name="Fujii Y."/>
            <person name="Habara T."/>
            <person name="Sakai H."/>
            <person name="Sato Y."/>
            <person name="Wilson G."/>
            <person name="Kumar K."/>
            <person name="McCouch S."/>
            <person name="Juretic N."/>
            <person name="Hoen D."/>
            <person name="Wright S."/>
            <person name="Bruskiewich R."/>
            <person name="Bureau T."/>
            <person name="Miyao A."/>
            <person name="Hirochika H."/>
            <person name="Nishikawa T."/>
            <person name="Kadowaki K."/>
            <person name="Sugiura M."/>
            <person name="Burr B."/>
            <person name="Sasaki T."/>
        </authorList>
    </citation>
    <scope>NUCLEOTIDE SEQUENCE [LARGE SCALE GENOMIC DNA]</scope>
    <source>
        <strain evidence="2">cv. Nipponbare</strain>
    </source>
</reference>
<organism evidence="1 2">
    <name type="scientific">Oryza sativa subsp. japonica</name>
    <name type="common">Rice</name>
    <dbReference type="NCBI Taxonomy" id="39947"/>
    <lineage>
        <taxon>Eukaryota</taxon>
        <taxon>Viridiplantae</taxon>
        <taxon>Streptophyta</taxon>
        <taxon>Embryophyta</taxon>
        <taxon>Tracheophyta</taxon>
        <taxon>Spermatophyta</taxon>
        <taxon>Magnoliopsida</taxon>
        <taxon>Liliopsida</taxon>
        <taxon>Poales</taxon>
        <taxon>Poaceae</taxon>
        <taxon>BOP clade</taxon>
        <taxon>Oryzoideae</taxon>
        <taxon>Oryzeae</taxon>
        <taxon>Oryzinae</taxon>
        <taxon>Oryza</taxon>
        <taxon>Oryza sativa</taxon>
    </lineage>
</organism>
<dbReference type="EMBL" id="AP005681">
    <property type="protein sequence ID" value="BAD46369.1"/>
    <property type="molecule type" value="Genomic_DNA"/>
</dbReference>
<reference evidence="2" key="2">
    <citation type="journal article" date="2008" name="Nucleic Acids Res.">
        <title>The rice annotation project database (RAP-DB): 2008 update.</title>
        <authorList>
            <consortium name="The rice annotation project (RAP)"/>
        </authorList>
    </citation>
    <scope>GENOME REANNOTATION</scope>
    <source>
        <strain evidence="2">cv. Nipponbare</strain>
    </source>
</reference>
<evidence type="ECO:0000313" key="2">
    <source>
        <dbReference type="Proteomes" id="UP000000763"/>
    </source>
</evidence>
<gene>
    <name evidence="1" type="primary">OJ1439_F07.30</name>
</gene>
<name>Q651Z8_ORYSJ</name>
<accession>Q651Z8</accession>